<reference evidence="3" key="1">
    <citation type="submission" date="2016-05" db="EMBL/GenBank/DDBJ databases">
        <title>Comparative genomics of biotechnologically important yeasts.</title>
        <authorList>
            <consortium name="DOE Joint Genome Institute"/>
            <person name="Riley R."/>
            <person name="Haridas S."/>
            <person name="Wolfe K.H."/>
            <person name="Lopes M.R."/>
            <person name="Hittinger C.T."/>
            <person name="Goker M."/>
            <person name="Salamov A."/>
            <person name="Wisecaver J."/>
            <person name="Long T.M."/>
            <person name="Aerts A.L."/>
            <person name="Barry K."/>
            <person name="Choi C."/>
            <person name="Clum A."/>
            <person name="Coughlan A.Y."/>
            <person name="Deshpande S."/>
            <person name="Douglass A.P."/>
            <person name="Hanson S.J."/>
            <person name="Klenk H.-P."/>
            <person name="Labutti K."/>
            <person name="Lapidus A."/>
            <person name="Lindquist E."/>
            <person name="Lipzen A."/>
            <person name="Meier-Kolthoff J.P."/>
            <person name="Ohm R.A."/>
            <person name="Otillar R.P."/>
            <person name="Pangilinan J."/>
            <person name="Peng Y."/>
            <person name="Rokas A."/>
            <person name="Rosa C.A."/>
            <person name="Scheuner C."/>
            <person name="Sibirny A.A."/>
            <person name="Slot J.C."/>
            <person name="Stielow J.B."/>
            <person name="Sun H."/>
            <person name="Kurtzman C.P."/>
            <person name="Blackwell M."/>
            <person name="Grigoriev I.V."/>
            <person name="Jeffries T.W."/>
        </authorList>
    </citation>
    <scope>NUCLEOTIDE SEQUENCE [LARGE SCALE GENOMIC DNA]</scope>
    <source>
        <strain evidence="3">DSM 1968</strain>
    </source>
</reference>
<feature type="compositionally biased region" description="Basic and acidic residues" evidence="1">
    <location>
        <begin position="7"/>
        <end position="18"/>
    </location>
</feature>
<sequence>MNVSRLLNDDNNSKDNTSDHVSGLENTYLSCSDHSQSSSPIPIPVIPAMPAIPAIPAIPSMTSAGINQTGIISPRKRNYNRMINDNQLISPQCNYFNSPQTTHLDNMSLTSLNHNLIINSNSVVNSGTISNNISSTSNNIYSNNNNTNNLNMHMNLNHNLSSTSINNGTNNYDYNNKINNEMAQPRSKSLNLPSKSISSFNFVPRDLRSVSYPEAGKKNYATNSIDNCNSNNINSMNSISTMNMNNMVNSNNMDNSSINNRSPYNLLNRPAAHMENSRYPITSMINNNSLDHKYYPVEVVSMPPVKSKTNKRFKKSNSHWSSEEEIELFRAIIMSLPRLDYKNLAKKLNKEDSQVVRYKWKTILNKFEKELREGNLTFKRNLSGSSLNQEYSYSESHNDNSGSETPHDNDNESDDNNNENVKNVANTINKKMQERSISESSVIISNGLVTSPIGSFRESSPLTDSNNQMNISVSNTHSILSSTKSGPAILQTEANSHSNKTGYANSCSSCIFNSESDY</sequence>
<evidence type="ECO:0008006" key="4">
    <source>
        <dbReference type="Google" id="ProtNLM"/>
    </source>
</evidence>
<gene>
    <name evidence="2" type="ORF">ASCRUDRAFT_73743</name>
</gene>
<dbReference type="RefSeq" id="XP_020050332.1">
    <property type="nucleotide sequence ID" value="XM_020192421.1"/>
</dbReference>
<proteinExistence type="predicted"/>
<accession>A0A1D2VR24</accession>
<dbReference type="InParanoid" id="A0A1D2VR24"/>
<dbReference type="OrthoDB" id="5334491at2759"/>
<dbReference type="Proteomes" id="UP000095038">
    <property type="component" value="Unassembled WGS sequence"/>
</dbReference>
<dbReference type="AlphaFoldDB" id="A0A1D2VR24"/>
<feature type="compositionally biased region" description="Polar residues" evidence="1">
    <location>
        <begin position="389"/>
        <end position="404"/>
    </location>
</feature>
<feature type="region of interest" description="Disordered" evidence="1">
    <location>
        <begin position="1"/>
        <end position="21"/>
    </location>
</feature>
<keyword evidence="3" id="KW-1185">Reference proteome</keyword>
<evidence type="ECO:0000313" key="2">
    <source>
        <dbReference type="EMBL" id="ODV64025.1"/>
    </source>
</evidence>
<organism evidence="2 3">
    <name type="scientific">Ascoidea rubescens DSM 1968</name>
    <dbReference type="NCBI Taxonomy" id="1344418"/>
    <lineage>
        <taxon>Eukaryota</taxon>
        <taxon>Fungi</taxon>
        <taxon>Dikarya</taxon>
        <taxon>Ascomycota</taxon>
        <taxon>Saccharomycotina</taxon>
        <taxon>Saccharomycetes</taxon>
        <taxon>Ascoideaceae</taxon>
        <taxon>Ascoidea</taxon>
    </lineage>
</organism>
<dbReference type="GeneID" id="30966057"/>
<dbReference type="EMBL" id="KV454475">
    <property type="protein sequence ID" value="ODV64025.1"/>
    <property type="molecule type" value="Genomic_DNA"/>
</dbReference>
<evidence type="ECO:0000256" key="1">
    <source>
        <dbReference type="SAM" id="MobiDB-lite"/>
    </source>
</evidence>
<dbReference type="InterPro" id="IPR001005">
    <property type="entry name" value="SANT/Myb"/>
</dbReference>
<name>A0A1D2VR24_9ASCO</name>
<feature type="region of interest" description="Disordered" evidence="1">
    <location>
        <begin position="389"/>
        <end position="420"/>
    </location>
</feature>
<evidence type="ECO:0000313" key="3">
    <source>
        <dbReference type="Proteomes" id="UP000095038"/>
    </source>
</evidence>
<protein>
    <recommendedName>
        <fullName evidence="4">Myb-like domain-containing protein</fullName>
    </recommendedName>
</protein>
<dbReference type="CDD" id="cd00167">
    <property type="entry name" value="SANT"/>
    <property type="match status" value="1"/>
</dbReference>